<evidence type="ECO:0000256" key="1">
    <source>
        <dbReference type="ARBA" id="ARBA00022598"/>
    </source>
</evidence>
<dbReference type="Pfam" id="PF00152">
    <property type="entry name" value="tRNA-synt_2"/>
    <property type="match status" value="2"/>
</dbReference>
<dbReference type="KEGG" id="tcd:AAIA72_07200"/>
<dbReference type="PANTHER" id="PTHR42918:SF6">
    <property type="entry name" value="ELONGATION FACTOR P--(R)-BETA-LYSINE LIGASE"/>
    <property type="match status" value="1"/>
</dbReference>
<reference evidence="5" key="1">
    <citation type="submission" date="2024-05" db="EMBL/GenBank/DDBJ databases">
        <title>Genome sequencing of novel strain.</title>
        <authorList>
            <person name="Ganbat D."/>
            <person name="Ganbat S."/>
            <person name="Lee S.-J."/>
        </authorList>
    </citation>
    <scope>NUCLEOTIDE SEQUENCE</scope>
    <source>
        <strain evidence="5">SMD15-11</strain>
    </source>
</reference>
<sequence length="313" mass="34079">MCWEPACSIEALQLRARILAGIRAFFAGRDVMEVETPLLSASTATDPGLASFEVETPGRRFLLTSPEPHMKRLLAAGSGPIYQICRAFRAAEQGGRHNPEFTMLEWYRPGFTLGQLEAELLDLLAALGWQGEVMHADYGELLIRHAGIDPFEAPDESLLALAARTGDMNPGLLDRSAALDLLFSHCVEPALAEKPAVIVSGYPAAQAALARTTRNARGHEVALRFELYLNGLEIANAYDELADPAEQARRARADNAARRMAGLPEIPEDRLFLEAVSRMPAASGIALGVDRLIMVLGGYSRLDQVLAFPFDRA</sequence>
<dbReference type="AlphaFoldDB" id="A0AB39V0X6"/>
<keyword evidence="2" id="KW-0547">Nucleotide-binding</keyword>
<dbReference type="InterPro" id="IPR004364">
    <property type="entry name" value="Aa-tRNA-synt_II"/>
</dbReference>
<dbReference type="InterPro" id="IPR018149">
    <property type="entry name" value="Lys-tRNA-synth_II_C"/>
</dbReference>
<dbReference type="SUPFAM" id="SSF55681">
    <property type="entry name" value="Class II aaRS and biotin synthetases"/>
    <property type="match status" value="1"/>
</dbReference>
<dbReference type="InterPro" id="IPR004525">
    <property type="entry name" value="EpmA"/>
</dbReference>
<evidence type="ECO:0000259" key="4">
    <source>
        <dbReference type="PROSITE" id="PS50862"/>
    </source>
</evidence>
<feature type="domain" description="Aminoacyl-transfer RNA synthetases class-II family profile" evidence="4">
    <location>
        <begin position="12"/>
        <end position="309"/>
    </location>
</feature>
<evidence type="ECO:0000256" key="2">
    <source>
        <dbReference type="ARBA" id="ARBA00022741"/>
    </source>
</evidence>
<dbReference type="InterPro" id="IPR006195">
    <property type="entry name" value="aa-tRNA-synth_II"/>
</dbReference>
<dbReference type="NCBIfam" id="TIGR00462">
    <property type="entry name" value="genX"/>
    <property type="match status" value="1"/>
</dbReference>
<keyword evidence="1" id="KW-0436">Ligase</keyword>
<proteinExistence type="predicted"/>
<protein>
    <submittedName>
        <fullName evidence="5">EF-P lysine aminoacylase EpmA</fullName>
    </submittedName>
</protein>
<dbReference type="EMBL" id="CP154858">
    <property type="protein sequence ID" value="XDT73746.1"/>
    <property type="molecule type" value="Genomic_DNA"/>
</dbReference>
<keyword evidence="3" id="KW-0067">ATP-binding</keyword>
<dbReference type="Gene3D" id="3.30.930.10">
    <property type="entry name" value="Bira Bifunctional Protein, Domain 2"/>
    <property type="match status" value="1"/>
</dbReference>
<dbReference type="NCBIfam" id="NF006828">
    <property type="entry name" value="PRK09350.1"/>
    <property type="match status" value="1"/>
</dbReference>
<accession>A0AB39V0X6</accession>
<dbReference type="PANTHER" id="PTHR42918">
    <property type="entry name" value="LYSYL-TRNA SYNTHETASE"/>
    <property type="match status" value="1"/>
</dbReference>
<evidence type="ECO:0000313" key="5">
    <source>
        <dbReference type="EMBL" id="XDT73746.1"/>
    </source>
</evidence>
<dbReference type="GO" id="GO:0005829">
    <property type="term" value="C:cytosol"/>
    <property type="evidence" value="ECO:0007669"/>
    <property type="project" value="TreeGrafter"/>
</dbReference>
<gene>
    <name evidence="5" type="primary">epmA</name>
    <name evidence="5" type="ORF">AAIA72_07200</name>
</gene>
<evidence type="ECO:0000256" key="3">
    <source>
        <dbReference type="ARBA" id="ARBA00022840"/>
    </source>
</evidence>
<dbReference type="PROSITE" id="PS50862">
    <property type="entry name" value="AA_TRNA_LIGASE_II"/>
    <property type="match status" value="1"/>
</dbReference>
<dbReference type="GO" id="GO:0000049">
    <property type="term" value="F:tRNA binding"/>
    <property type="evidence" value="ECO:0007669"/>
    <property type="project" value="TreeGrafter"/>
</dbReference>
<dbReference type="InterPro" id="IPR045864">
    <property type="entry name" value="aa-tRNA-synth_II/BPL/LPL"/>
</dbReference>
<dbReference type="GO" id="GO:0005524">
    <property type="term" value="F:ATP binding"/>
    <property type="evidence" value="ECO:0007669"/>
    <property type="project" value="UniProtKB-KW"/>
</dbReference>
<organism evidence="5">
    <name type="scientific">Thermohahella caldifontis</name>
    <dbReference type="NCBI Taxonomy" id="3142973"/>
    <lineage>
        <taxon>Bacteria</taxon>
        <taxon>Pseudomonadati</taxon>
        <taxon>Pseudomonadota</taxon>
        <taxon>Gammaproteobacteria</taxon>
        <taxon>Oceanospirillales</taxon>
        <taxon>Hahellaceae</taxon>
        <taxon>Thermohahella</taxon>
    </lineage>
</organism>
<dbReference type="RefSeq" id="WP_369602727.1">
    <property type="nucleotide sequence ID" value="NZ_CP154858.1"/>
</dbReference>
<dbReference type="GO" id="GO:0004824">
    <property type="term" value="F:lysine-tRNA ligase activity"/>
    <property type="evidence" value="ECO:0007669"/>
    <property type="project" value="InterPro"/>
</dbReference>
<dbReference type="GO" id="GO:0006430">
    <property type="term" value="P:lysyl-tRNA aminoacylation"/>
    <property type="evidence" value="ECO:0007669"/>
    <property type="project" value="InterPro"/>
</dbReference>
<name>A0AB39V0X6_9GAMM</name>
<dbReference type="PRINTS" id="PR00982">
    <property type="entry name" value="TRNASYNTHLYS"/>
</dbReference>